<evidence type="ECO:0000256" key="1">
    <source>
        <dbReference type="SAM" id="MobiDB-lite"/>
    </source>
</evidence>
<dbReference type="AlphaFoldDB" id="A0A835IX18"/>
<evidence type="ECO:0000313" key="3">
    <source>
        <dbReference type="Proteomes" id="UP000631114"/>
    </source>
</evidence>
<dbReference type="Proteomes" id="UP000631114">
    <property type="component" value="Unassembled WGS sequence"/>
</dbReference>
<dbReference type="EMBL" id="JADFTS010000001">
    <property type="protein sequence ID" value="KAF9624974.1"/>
    <property type="molecule type" value="Genomic_DNA"/>
</dbReference>
<feature type="compositionally biased region" description="Polar residues" evidence="1">
    <location>
        <begin position="26"/>
        <end position="42"/>
    </location>
</feature>
<comment type="caution">
    <text evidence="2">The sequence shown here is derived from an EMBL/GenBank/DDBJ whole genome shotgun (WGS) entry which is preliminary data.</text>
</comment>
<proteinExistence type="predicted"/>
<sequence length="88" mass="10193">MRKLEGQRAASLKAESTIWEEGFETPTPQLDPNAAANSQTQKQCKEKYNPQEDVWIRFPIDPPREKLKMRMDLHGTTRGWRVIKLAVV</sequence>
<keyword evidence="3" id="KW-1185">Reference proteome</keyword>
<protein>
    <submittedName>
        <fullName evidence="2">Uncharacterized protein</fullName>
    </submittedName>
</protein>
<feature type="region of interest" description="Disordered" evidence="1">
    <location>
        <begin position="1"/>
        <end position="43"/>
    </location>
</feature>
<gene>
    <name evidence="2" type="ORF">IFM89_016794</name>
</gene>
<name>A0A835IX18_9MAGN</name>
<evidence type="ECO:0000313" key="2">
    <source>
        <dbReference type="EMBL" id="KAF9624974.1"/>
    </source>
</evidence>
<organism evidence="2 3">
    <name type="scientific">Coptis chinensis</name>
    <dbReference type="NCBI Taxonomy" id="261450"/>
    <lineage>
        <taxon>Eukaryota</taxon>
        <taxon>Viridiplantae</taxon>
        <taxon>Streptophyta</taxon>
        <taxon>Embryophyta</taxon>
        <taxon>Tracheophyta</taxon>
        <taxon>Spermatophyta</taxon>
        <taxon>Magnoliopsida</taxon>
        <taxon>Ranunculales</taxon>
        <taxon>Ranunculaceae</taxon>
        <taxon>Coptidoideae</taxon>
        <taxon>Coptis</taxon>
    </lineage>
</organism>
<reference evidence="2 3" key="1">
    <citation type="submission" date="2020-10" db="EMBL/GenBank/DDBJ databases">
        <title>The Coptis chinensis genome and diversification of protoberbering-type alkaloids.</title>
        <authorList>
            <person name="Wang B."/>
            <person name="Shu S."/>
            <person name="Song C."/>
            <person name="Liu Y."/>
        </authorList>
    </citation>
    <scope>NUCLEOTIDE SEQUENCE [LARGE SCALE GENOMIC DNA]</scope>
    <source>
        <strain evidence="2">HL-2020</strain>
        <tissue evidence="2">Leaf</tissue>
    </source>
</reference>
<accession>A0A835IX18</accession>